<dbReference type="SMART" id="SM00388">
    <property type="entry name" value="HisKA"/>
    <property type="match status" value="1"/>
</dbReference>
<feature type="domain" description="Histidine kinase" evidence="7">
    <location>
        <begin position="386"/>
        <end position="603"/>
    </location>
</feature>
<evidence type="ECO:0000313" key="10">
    <source>
        <dbReference type="Proteomes" id="UP001179361"/>
    </source>
</evidence>
<dbReference type="Gene3D" id="3.30.565.10">
    <property type="entry name" value="Histidine kinase-like ATPase, C-terminal domain"/>
    <property type="match status" value="1"/>
</dbReference>
<dbReference type="PRINTS" id="PR00344">
    <property type="entry name" value="BCTRLSENSOR"/>
</dbReference>
<dbReference type="InterPro" id="IPR003594">
    <property type="entry name" value="HATPase_dom"/>
</dbReference>
<evidence type="ECO:0000256" key="6">
    <source>
        <dbReference type="SAM" id="Phobius"/>
    </source>
</evidence>
<dbReference type="SUPFAM" id="SSF55874">
    <property type="entry name" value="ATPase domain of HSP90 chaperone/DNA topoisomerase II/histidine kinase"/>
    <property type="match status" value="1"/>
</dbReference>
<evidence type="ECO:0000259" key="8">
    <source>
        <dbReference type="PROSITE" id="PS50112"/>
    </source>
</evidence>
<keyword evidence="4" id="KW-0808">Transferase</keyword>
<dbReference type="Pfam" id="PF00512">
    <property type="entry name" value="HisKA"/>
    <property type="match status" value="1"/>
</dbReference>
<dbReference type="EC" id="2.7.13.3" evidence="2"/>
<dbReference type="EMBL" id="JAJNOC010000011">
    <property type="protein sequence ID" value="MCD2519157.1"/>
    <property type="molecule type" value="Genomic_DNA"/>
</dbReference>
<dbReference type="InterPro" id="IPR036890">
    <property type="entry name" value="HATPase_C_sf"/>
</dbReference>
<dbReference type="PANTHER" id="PTHR43047:SF72">
    <property type="entry name" value="OSMOSENSING HISTIDINE PROTEIN KINASE SLN1"/>
    <property type="match status" value="1"/>
</dbReference>
<feature type="domain" description="PAS" evidence="8">
    <location>
        <begin position="257"/>
        <end position="300"/>
    </location>
</feature>
<dbReference type="SUPFAM" id="SSF55785">
    <property type="entry name" value="PYP-like sensor domain (PAS domain)"/>
    <property type="match status" value="1"/>
</dbReference>
<dbReference type="Gene3D" id="1.10.287.130">
    <property type="match status" value="1"/>
</dbReference>
<proteinExistence type="predicted"/>
<dbReference type="RefSeq" id="WP_231060434.1">
    <property type="nucleotide sequence ID" value="NZ_JAJNOC010000011.1"/>
</dbReference>
<comment type="catalytic activity">
    <reaction evidence="1">
        <text>ATP + protein L-histidine = ADP + protein N-phospho-L-histidine.</text>
        <dbReference type="EC" id="2.7.13.3"/>
    </reaction>
</comment>
<dbReference type="PROSITE" id="PS50112">
    <property type="entry name" value="PAS"/>
    <property type="match status" value="1"/>
</dbReference>
<dbReference type="InterPro" id="IPR000014">
    <property type="entry name" value="PAS"/>
</dbReference>
<dbReference type="PROSITE" id="PS50109">
    <property type="entry name" value="HIS_KIN"/>
    <property type="match status" value="1"/>
</dbReference>
<evidence type="ECO:0000313" key="9">
    <source>
        <dbReference type="EMBL" id="MCD2519157.1"/>
    </source>
</evidence>
<evidence type="ECO:0000256" key="1">
    <source>
        <dbReference type="ARBA" id="ARBA00000085"/>
    </source>
</evidence>
<reference evidence="9" key="1">
    <citation type="submission" date="2021-11" db="EMBL/GenBank/DDBJ databases">
        <title>The complete genome of Massilia sp sp. G4R7.</title>
        <authorList>
            <person name="Liu L."/>
            <person name="Yue J."/>
            <person name="Yuan J."/>
            <person name="Yang F."/>
            <person name="Li L."/>
        </authorList>
    </citation>
    <scope>NUCLEOTIDE SEQUENCE</scope>
    <source>
        <strain evidence="9">G4R7</strain>
    </source>
</reference>
<accession>A0ABS8QDJ2</accession>
<dbReference type="InterPro" id="IPR005467">
    <property type="entry name" value="His_kinase_dom"/>
</dbReference>
<organism evidence="9 10">
    <name type="scientific">Massilia phyllostachyos</name>
    <dbReference type="NCBI Taxonomy" id="2898585"/>
    <lineage>
        <taxon>Bacteria</taxon>
        <taxon>Pseudomonadati</taxon>
        <taxon>Pseudomonadota</taxon>
        <taxon>Betaproteobacteria</taxon>
        <taxon>Burkholderiales</taxon>
        <taxon>Oxalobacteraceae</taxon>
        <taxon>Telluria group</taxon>
        <taxon>Massilia</taxon>
    </lineage>
</organism>
<gene>
    <name evidence="9" type="ORF">LQ564_22910</name>
</gene>
<dbReference type="Gene3D" id="3.30.450.20">
    <property type="entry name" value="PAS domain"/>
    <property type="match status" value="1"/>
</dbReference>
<dbReference type="PANTHER" id="PTHR43047">
    <property type="entry name" value="TWO-COMPONENT HISTIDINE PROTEIN KINASE"/>
    <property type="match status" value="1"/>
</dbReference>
<keyword evidence="3" id="KW-0597">Phosphoprotein</keyword>
<dbReference type="InterPro" id="IPR013767">
    <property type="entry name" value="PAS_fold"/>
</dbReference>
<dbReference type="Proteomes" id="UP001179361">
    <property type="component" value="Unassembled WGS sequence"/>
</dbReference>
<keyword evidence="6" id="KW-0812">Transmembrane</keyword>
<dbReference type="SUPFAM" id="SSF47384">
    <property type="entry name" value="Homodimeric domain of signal transducing histidine kinase"/>
    <property type="match status" value="1"/>
</dbReference>
<keyword evidence="6" id="KW-1133">Transmembrane helix</keyword>
<dbReference type="GO" id="GO:0016301">
    <property type="term" value="F:kinase activity"/>
    <property type="evidence" value="ECO:0007669"/>
    <property type="project" value="UniProtKB-KW"/>
</dbReference>
<evidence type="ECO:0000256" key="2">
    <source>
        <dbReference type="ARBA" id="ARBA00012438"/>
    </source>
</evidence>
<sequence length="612" mass="66190">MKNNRLGIVLIVSSMTIIALILGLLLQRQHAAQVEHVRIQGLGMLRSLVALPVATLAPPENGPGILNSIFAYRDSPDFAYAAISAAGQGNLAEVVSPGVLVPGAAPHPALSGFAERVVASTENARSIREFFGPLPSSDGRLLQVRIGYFQPESLLSRRDLPFYGLIALAVFLLVPLIHLIIKREMAPLAALGEQLRTIAANQPASAQTPAPALDPTHDVRSLVNKLHRYLDAATVRIRELEQTAVANLAQGRLLEYGSNKMQAVLQSLPDGLIVLDPAGEVTFASGKVEHLLGMTVDEVLTQPVQAWCRDPELAAMLARFRNTGLDTRRPATVEFTPAQVADKRIWATAQPLGGEGGANAFGTLVVLHDATREHLARQAGNDFVAHVSHELKSPLNVIGMYGEMLEDAGDDPTLRVEAINVIRDEVERMTSLVNNLLNVSKLEMGNMRPERHRVKLDELLRDAYQQAATRADAAGIALTLDVPRDIGAVAIDKDMFRISLNNLLNNAIKYNAAGGSVTLSAQEDDTDVVISVRDSGIGMAPEDQARVLEKFYRVRETGPAQRGGHGLGLYLANQIIELHHGRLTLKSELGRGSVFSIHLKKMPELVEGANVL</sequence>
<protein>
    <recommendedName>
        <fullName evidence="2">histidine kinase</fullName>
        <ecNumber evidence="2">2.7.13.3</ecNumber>
    </recommendedName>
</protein>
<dbReference type="SMART" id="SM00387">
    <property type="entry name" value="HATPase_c"/>
    <property type="match status" value="1"/>
</dbReference>
<dbReference type="SMART" id="SM00091">
    <property type="entry name" value="PAS"/>
    <property type="match status" value="1"/>
</dbReference>
<dbReference type="CDD" id="cd00130">
    <property type="entry name" value="PAS"/>
    <property type="match status" value="1"/>
</dbReference>
<dbReference type="Pfam" id="PF00989">
    <property type="entry name" value="PAS"/>
    <property type="match status" value="1"/>
</dbReference>
<name>A0ABS8QDJ2_9BURK</name>
<comment type="caution">
    <text evidence="9">The sequence shown here is derived from an EMBL/GenBank/DDBJ whole genome shotgun (WGS) entry which is preliminary data.</text>
</comment>
<evidence type="ECO:0000259" key="7">
    <source>
        <dbReference type="PROSITE" id="PS50109"/>
    </source>
</evidence>
<dbReference type="InterPro" id="IPR003661">
    <property type="entry name" value="HisK_dim/P_dom"/>
</dbReference>
<dbReference type="InterPro" id="IPR036097">
    <property type="entry name" value="HisK_dim/P_sf"/>
</dbReference>
<keyword evidence="5 9" id="KW-0418">Kinase</keyword>
<dbReference type="CDD" id="cd00082">
    <property type="entry name" value="HisKA"/>
    <property type="match status" value="1"/>
</dbReference>
<dbReference type="InterPro" id="IPR035965">
    <property type="entry name" value="PAS-like_dom_sf"/>
</dbReference>
<dbReference type="Pfam" id="PF02518">
    <property type="entry name" value="HATPase_c"/>
    <property type="match status" value="1"/>
</dbReference>
<feature type="transmembrane region" description="Helical" evidence="6">
    <location>
        <begin position="160"/>
        <end position="181"/>
    </location>
</feature>
<keyword evidence="10" id="KW-1185">Reference proteome</keyword>
<evidence type="ECO:0000256" key="3">
    <source>
        <dbReference type="ARBA" id="ARBA00022553"/>
    </source>
</evidence>
<evidence type="ECO:0000256" key="5">
    <source>
        <dbReference type="ARBA" id="ARBA00022777"/>
    </source>
</evidence>
<feature type="transmembrane region" description="Helical" evidence="6">
    <location>
        <begin position="6"/>
        <end position="26"/>
    </location>
</feature>
<keyword evidence="6" id="KW-0472">Membrane</keyword>
<evidence type="ECO:0000256" key="4">
    <source>
        <dbReference type="ARBA" id="ARBA00022679"/>
    </source>
</evidence>
<dbReference type="InterPro" id="IPR004358">
    <property type="entry name" value="Sig_transdc_His_kin-like_C"/>
</dbReference>
<dbReference type="NCBIfam" id="TIGR00229">
    <property type="entry name" value="sensory_box"/>
    <property type="match status" value="1"/>
</dbReference>